<organism evidence="2 3">
    <name type="scientific">Candidatus Berkelbacteria bacterium Gr01-1014_85</name>
    <dbReference type="NCBI Taxonomy" id="2017150"/>
    <lineage>
        <taxon>Bacteria</taxon>
        <taxon>Candidatus Berkelbacteria</taxon>
    </lineage>
</organism>
<sequence length="184" mass="20865">MNERMLPEEVKLYAESEARIKALEEKRQRLVEAGELESSSITEAEALQLISDNQVLYRELLGRRALIITREQITIASRLSIHLGSIAFMPSNWQELFLSIGEASGSIYPFQDDYTIIFPGDLATAADTELAIYLNLAYPNRDNKDDFPELIELLKDCPFEGETRLREIMLEAVLKNKIGPNSTN</sequence>
<evidence type="ECO:0000313" key="2">
    <source>
        <dbReference type="EMBL" id="TSC65752.1"/>
    </source>
</evidence>
<dbReference type="EMBL" id="VMFD01000029">
    <property type="protein sequence ID" value="TSC65752.1"/>
    <property type="molecule type" value="Genomic_DNA"/>
</dbReference>
<protein>
    <submittedName>
        <fullName evidence="2">Uncharacterized protein</fullName>
    </submittedName>
</protein>
<name>A0A554JBL7_9BACT</name>
<gene>
    <name evidence="2" type="ORF">CEO22_367</name>
</gene>
<accession>A0A554JBL7</accession>
<evidence type="ECO:0000256" key="1">
    <source>
        <dbReference type="SAM" id="Coils"/>
    </source>
</evidence>
<comment type="caution">
    <text evidence="2">The sequence shown here is derived from an EMBL/GenBank/DDBJ whole genome shotgun (WGS) entry which is preliminary data.</text>
</comment>
<reference evidence="2 3" key="1">
    <citation type="submission" date="2017-08" db="EMBL/GenBank/DDBJ databases">
        <title>Mechanisms for carbon and nitrogen cycling indicate functional differentiation within the Candidate Phyla Radiation.</title>
        <authorList>
            <person name="Danczak R.E."/>
            <person name="Johnston M.D."/>
            <person name="Kenah C."/>
            <person name="Slattery M."/>
            <person name="Wrighton K.C."/>
            <person name="Wilkins M.J."/>
        </authorList>
    </citation>
    <scope>NUCLEOTIDE SEQUENCE [LARGE SCALE GENOMIC DNA]</scope>
    <source>
        <strain evidence="2">Gr01-1014_85</strain>
    </source>
</reference>
<proteinExistence type="predicted"/>
<evidence type="ECO:0000313" key="3">
    <source>
        <dbReference type="Proteomes" id="UP000316253"/>
    </source>
</evidence>
<keyword evidence="1" id="KW-0175">Coiled coil</keyword>
<dbReference type="AlphaFoldDB" id="A0A554JBL7"/>
<feature type="coiled-coil region" evidence="1">
    <location>
        <begin position="6"/>
        <end position="33"/>
    </location>
</feature>
<dbReference type="Proteomes" id="UP000316253">
    <property type="component" value="Unassembled WGS sequence"/>
</dbReference>